<keyword evidence="1" id="KW-1133">Transmembrane helix</keyword>
<feature type="transmembrane region" description="Helical" evidence="1">
    <location>
        <begin position="68"/>
        <end position="89"/>
    </location>
</feature>
<name>A0A345P4W8_9GAMM</name>
<dbReference type="Proteomes" id="UP000253940">
    <property type="component" value="Chromosome"/>
</dbReference>
<accession>A0A345P4W8</accession>
<dbReference type="OrthoDB" id="8538683at2"/>
<dbReference type="EMBL" id="CP031222">
    <property type="protein sequence ID" value="AXI02327.1"/>
    <property type="molecule type" value="Genomic_DNA"/>
</dbReference>
<dbReference type="AlphaFoldDB" id="A0A345P4W8"/>
<keyword evidence="1" id="KW-0812">Transmembrane</keyword>
<gene>
    <name evidence="2" type="ORF">HYN46_05440</name>
</gene>
<organism evidence="2 3">
    <name type="scientific">Aquirhabdus parva</name>
    <dbReference type="NCBI Taxonomy" id="2283318"/>
    <lineage>
        <taxon>Bacteria</taxon>
        <taxon>Pseudomonadati</taxon>
        <taxon>Pseudomonadota</taxon>
        <taxon>Gammaproteobacteria</taxon>
        <taxon>Moraxellales</taxon>
        <taxon>Moraxellaceae</taxon>
        <taxon>Aquirhabdus</taxon>
    </lineage>
</organism>
<reference evidence="2 3" key="1">
    <citation type="submission" date="2018-07" db="EMBL/GenBank/DDBJ databases">
        <title>Genome sequencing of Moraxellaceae gen. HYN0046.</title>
        <authorList>
            <person name="Kim M."/>
            <person name="Yi H."/>
        </authorList>
    </citation>
    <scope>NUCLEOTIDE SEQUENCE [LARGE SCALE GENOMIC DNA]</scope>
    <source>
        <strain evidence="2 3">HYN0046</strain>
    </source>
</reference>
<keyword evidence="1" id="KW-0472">Membrane</keyword>
<evidence type="ECO:0000313" key="2">
    <source>
        <dbReference type="EMBL" id="AXI02327.1"/>
    </source>
</evidence>
<sequence>MSTLDIVHAYEKSPLGQFFISIDNVWVIIFQIVHVFSILTVLTAIIVLAFHALGLLPIGESNERLGKLFFKVTWIGVIGAIVSGSLLFLTSATHYFTNRAFPIKLILLVGAIVVQFVIFKRFFLRKPSYFLSTKVVAVLSVFLWFATGFAGRAIGFV</sequence>
<proteinExistence type="predicted"/>
<dbReference type="KEGG" id="mbah:HYN46_05440"/>
<feature type="transmembrane region" description="Helical" evidence="1">
    <location>
        <begin position="101"/>
        <end position="123"/>
    </location>
</feature>
<evidence type="ECO:0000313" key="3">
    <source>
        <dbReference type="Proteomes" id="UP000253940"/>
    </source>
</evidence>
<evidence type="ECO:0000256" key="1">
    <source>
        <dbReference type="SAM" id="Phobius"/>
    </source>
</evidence>
<dbReference type="RefSeq" id="WP_114898437.1">
    <property type="nucleotide sequence ID" value="NZ_CP031222.1"/>
</dbReference>
<protein>
    <submittedName>
        <fullName evidence="2">Uncharacterized protein</fullName>
    </submittedName>
</protein>
<feature type="transmembrane region" description="Helical" evidence="1">
    <location>
        <begin position="25"/>
        <end position="56"/>
    </location>
</feature>
<feature type="transmembrane region" description="Helical" evidence="1">
    <location>
        <begin position="135"/>
        <end position="154"/>
    </location>
</feature>
<keyword evidence="3" id="KW-1185">Reference proteome</keyword>